<sequence length="413" mass="46673">MSEIEDEHYLSIAWAGVNTVLMPRKAAKKSKAASNSKPLLVRASPLKPQKPSKFLKYIPKFQALRDYYGFWHMIKDRHSGEDNEKHIDLDFIPGGDLDHFFFISNDPKDKFPVDGYDQGQKLIILYGVARLLEFMHTNLNIVHGDISPYTIFLDHQLKPIIAPIRVTYKYSRAGGNGIPRIDFVAPEIFNGDFDIDKNATEKSDVYMFGMTILAVAKHGYPYDIGTKKSSIGDKIKNGELPDLAEIIAENPQLKNSPLLAVYEKCVKSNPEERATMTEVCEELKKIGSKIAKFNDYVKYLNSKIGKKVEGKGFGGENLLGSIENLETAAKKKIPFALETLGEMLSEGEIIKKDEKRGEAMLNELDEMQDTKEEEEDDVPEEEDDDDDEGDDDIGDDDDDDEEEDIDDEEEEDD</sequence>
<dbReference type="Gene3D" id="1.10.510.10">
    <property type="entry name" value="Transferase(Phosphotransferase) domain 1"/>
    <property type="match status" value="1"/>
</dbReference>
<organism evidence="5 6">
    <name type="scientific">Tritrichomonas musculus</name>
    <dbReference type="NCBI Taxonomy" id="1915356"/>
    <lineage>
        <taxon>Eukaryota</taxon>
        <taxon>Metamonada</taxon>
        <taxon>Parabasalia</taxon>
        <taxon>Tritrichomonadida</taxon>
        <taxon>Tritrichomonadidae</taxon>
        <taxon>Tritrichomonas</taxon>
    </lineage>
</organism>
<proteinExistence type="predicted"/>
<dbReference type="PROSITE" id="PS50011">
    <property type="entry name" value="PROTEIN_KINASE_DOM"/>
    <property type="match status" value="1"/>
</dbReference>
<protein>
    <recommendedName>
        <fullName evidence="4">Protein kinase domain-containing protein</fullName>
    </recommendedName>
</protein>
<evidence type="ECO:0000313" key="5">
    <source>
        <dbReference type="EMBL" id="KAK8841237.1"/>
    </source>
</evidence>
<feature type="domain" description="Protein kinase" evidence="4">
    <location>
        <begin position="1"/>
        <end position="297"/>
    </location>
</feature>
<dbReference type="InterPro" id="IPR011009">
    <property type="entry name" value="Kinase-like_dom_sf"/>
</dbReference>
<evidence type="ECO:0000313" key="6">
    <source>
        <dbReference type="Proteomes" id="UP001470230"/>
    </source>
</evidence>
<dbReference type="InterPro" id="IPR000719">
    <property type="entry name" value="Prot_kinase_dom"/>
</dbReference>
<dbReference type="InterPro" id="IPR001245">
    <property type="entry name" value="Ser-Thr/Tyr_kinase_cat_dom"/>
</dbReference>
<keyword evidence="2" id="KW-0067">ATP-binding</keyword>
<dbReference type="Pfam" id="PF07714">
    <property type="entry name" value="PK_Tyr_Ser-Thr"/>
    <property type="match status" value="1"/>
</dbReference>
<dbReference type="InterPro" id="IPR016024">
    <property type="entry name" value="ARM-type_fold"/>
</dbReference>
<gene>
    <name evidence="5" type="ORF">M9Y10_027438</name>
</gene>
<dbReference type="PANTHER" id="PTHR27001:SF118">
    <property type="entry name" value="OS01G0253100 PROTEIN"/>
    <property type="match status" value="1"/>
</dbReference>
<evidence type="ECO:0000259" key="4">
    <source>
        <dbReference type="PROSITE" id="PS50011"/>
    </source>
</evidence>
<evidence type="ECO:0000256" key="1">
    <source>
        <dbReference type="ARBA" id="ARBA00022741"/>
    </source>
</evidence>
<comment type="caution">
    <text evidence="5">The sequence shown here is derived from an EMBL/GenBank/DDBJ whole genome shotgun (WGS) entry which is preliminary data.</text>
</comment>
<dbReference type="SUPFAM" id="SSF56112">
    <property type="entry name" value="Protein kinase-like (PK-like)"/>
    <property type="match status" value="1"/>
</dbReference>
<dbReference type="Proteomes" id="UP001470230">
    <property type="component" value="Unassembled WGS sequence"/>
</dbReference>
<feature type="region of interest" description="Disordered" evidence="3">
    <location>
        <begin position="354"/>
        <end position="413"/>
    </location>
</feature>
<dbReference type="PANTHER" id="PTHR27001">
    <property type="entry name" value="OS01G0253100 PROTEIN"/>
    <property type="match status" value="1"/>
</dbReference>
<feature type="compositionally biased region" description="Acidic residues" evidence="3">
    <location>
        <begin position="363"/>
        <end position="413"/>
    </location>
</feature>
<dbReference type="SUPFAM" id="SSF48371">
    <property type="entry name" value="ARM repeat"/>
    <property type="match status" value="1"/>
</dbReference>
<evidence type="ECO:0000256" key="2">
    <source>
        <dbReference type="ARBA" id="ARBA00022840"/>
    </source>
</evidence>
<evidence type="ECO:0000256" key="3">
    <source>
        <dbReference type="SAM" id="MobiDB-lite"/>
    </source>
</evidence>
<reference evidence="5 6" key="1">
    <citation type="submission" date="2024-04" db="EMBL/GenBank/DDBJ databases">
        <title>Tritrichomonas musculus Genome.</title>
        <authorList>
            <person name="Alves-Ferreira E."/>
            <person name="Grigg M."/>
            <person name="Lorenzi H."/>
            <person name="Galac M."/>
        </authorList>
    </citation>
    <scope>NUCLEOTIDE SEQUENCE [LARGE SCALE GENOMIC DNA]</scope>
    <source>
        <strain evidence="5 6">EAF2021</strain>
    </source>
</reference>
<accession>A0ABR2H4S6</accession>
<keyword evidence="1" id="KW-0547">Nucleotide-binding</keyword>
<keyword evidence="6" id="KW-1185">Reference proteome</keyword>
<dbReference type="EMBL" id="JAPFFF010000042">
    <property type="protein sequence ID" value="KAK8841237.1"/>
    <property type="molecule type" value="Genomic_DNA"/>
</dbReference>
<name>A0ABR2H4S6_9EUKA</name>